<keyword evidence="2" id="KW-1185">Reference proteome</keyword>
<dbReference type="Gene3D" id="3.40.50.720">
    <property type="entry name" value="NAD(P)-binding Rossmann-like Domain"/>
    <property type="match status" value="1"/>
</dbReference>
<dbReference type="GeneID" id="73351658"/>
<dbReference type="SUPFAM" id="SSF51735">
    <property type="entry name" value="NAD(P)-binding Rossmann-fold domains"/>
    <property type="match status" value="1"/>
</dbReference>
<gene>
    <name evidence="1" type="ORF">CLUP02_17743</name>
</gene>
<dbReference type="KEGG" id="clup:CLUP02_17743"/>
<proteinExistence type="predicted"/>
<dbReference type="EMBL" id="CP019472">
    <property type="protein sequence ID" value="UQC76230.1"/>
    <property type="molecule type" value="Genomic_DNA"/>
</dbReference>
<dbReference type="InterPro" id="IPR036291">
    <property type="entry name" value="NAD(P)-bd_dom_sf"/>
</dbReference>
<evidence type="ECO:0000313" key="2">
    <source>
        <dbReference type="Proteomes" id="UP000830671"/>
    </source>
</evidence>
<dbReference type="Proteomes" id="UP000830671">
    <property type="component" value="Chromosome 10"/>
</dbReference>
<name>A0A9Q8SFG0_9PEZI</name>
<accession>A0A9Q8SFG0</accession>
<sequence>MSSDNKTIAITGTAGVKDPATAVYLASRGASWAISDVQLEALKAVADKLKTSIPGIRVKAAVVDISKPEKVRDCGASSQVPFEAQSDQPGEFLLGINLSGTVFFLREDLKRISDGGSSSMPRVFPI</sequence>
<dbReference type="AlphaFoldDB" id="A0A9Q8SFG0"/>
<organism evidence="1 2">
    <name type="scientific">Colletotrichum lupini</name>
    <dbReference type="NCBI Taxonomy" id="145971"/>
    <lineage>
        <taxon>Eukaryota</taxon>
        <taxon>Fungi</taxon>
        <taxon>Dikarya</taxon>
        <taxon>Ascomycota</taxon>
        <taxon>Pezizomycotina</taxon>
        <taxon>Sordariomycetes</taxon>
        <taxon>Hypocreomycetidae</taxon>
        <taxon>Glomerellales</taxon>
        <taxon>Glomerellaceae</taxon>
        <taxon>Colletotrichum</taxon>
        <taxon>Colletotrichum acutatum species complex</taxon>
    </lineage>
</organism>
<protein>
    <submittedName>
        <fullName evidence="1">Uncharacterized protein</fullName>
    </submittedName>
</protein>
<reference evidence="1" key="1">
    <citation type="journal article" date="2021" name="Mol. Plant Microbe Interact.">
        <title>Complete Genome Sequence of the Plant-Pathogenic Fungus Colletotrichum lupini.</title>
        <authorList>
            <person name="Baroncelli R."/>
            <person name="Pensec F."/>
            <person name="Da Lio D."/>
            <person name="Boufleur T."/>
            <person name="Vicente I."/>
            <person name="Sarrocco S."/>
            <person name="Picot A."/>
            <person name="Baraldi E."/>
            <person name="Sukno S."/>
            <person name="Thon M."/>
            <person name="Le Floch G."/>
        </authorList>
    </citation>
    <scope>NUCLEOTIDE SEQUENCE</scope>
    <source>
        <strain evidence="1">IMI 504893</strain>
    </source>
</reference>
<dbReference type="RefSeq" id="XP_049137872.1">
    <property type="nucleotide sequence ID" value="XM_049296648.1"/>
</dbReference>
<evidence type="ECO:0000313" key="1">
    <source>
        <dbReference type="EMBL" id="UQC76230.1"/>
    </source>
</evidence>